<evidence type="ECO:0000256" key="1">
    <source>
        <dbReference type="ARBA" id="ARBA00004429"/>
    </source>
</evidence>
<evidence type="ECO:0000256" key="6">
    <source>
        <dbReference type="ARBA" id="ARBA00022989"/>
    </source>
</evidence>
<evidence type="ECO:0000256" key="4">
    <source>
        <dbReference type="ARBA" id="ARBA00022519"/>
    </source>
</evidence>
<dbReference type="EMBL" id="BJXN01000013">
    <property type="protein sequence ID" value="GEM90384.1"/>
    <property type="molecule type" value="Genomic_DNA"/>
</dbReference>
<feature type="transmembrane region" description="Helical" evidence="8">
    <location>
        <begin position="369"/>
        <end position="389"/>
    </location>
</feature>
<dbReference type="Pfam" id="PF00482">
    <property type="entry name" value="T2SSF"/>
    <property type="match status" value="2"/>
</dbReference>
<gene>
    <name evidence="10" type="ORF">ODE01S_18180</name>
</gene>
<keyword evidence="7 8" id="KW-0472">Membrane</keyword>
<dbReference type="RefSeq" id="WP_147148076.1">
    <property type="nucleotide sequence ID" value="NZ_BJXN01000013.1"/>
</dbReference>
<feature type="domain" description="Type II secretion system protein GspF" evidence="9">
    <location>
        <begin position="62"/>
        <end position="185"/>
    </location>
</feature>
<dbReference type="InterPro" id="IPR018076">
    <property type="entry name" value="T2SS_GspF_dom"/>
</dbReference>
<dbReference type="OrthoDB" id="9805682at2"/>
<dbReference type="PRINTS" id="PR00812">
    <property type="entry name" value="BCTERIALGSPF"/>
</dbReference>
<evidence type="ECO:0000256" key="8">
    <source>
        <dbReference type="SAM" id="Phobius"/>
    </source>
</evidence>
<keyword evidence="5 8" id="KW-0812">Transmembrane</keyword>
<dbReference type="PANTHER" id="PTHR30012">
    <property type="entry name" value="GENERAL SECRETION PATHWAY PROTEIN"/>
    <property type="match status" value="1"/>
</dbReference>
<comment type="subcellular location">
    <subcellularLocation>
        <location evidence="1">Cell inner membrane</location>
        <topology evidence="1">Multi-pass membrane protein</topology>
    </subcellularLocation>
</comment>
<keyword evidence="6 8" id="KW-1133">Transmembrane helix</keyword>
<feature type="transmembrane region" description="Helical" evidence="8">
    <location>
        <begin position="162"/>
        <end position="183"/>
    </location>
</feature>
<sequence length="399" mass="43465">MRYVYLASDENGTRTAEGVIEAESPQEARRRLREMGLFPLRLAPAARRRRQRRPGSGDLVLFMEQFATLIGAGVSLVQALNTLSLQSPHPTLRHAAQQVRARIEGGSGLAEAMGEFPEAFPPIVVRMVAAAELSGSLEETLRRVARYLDDAFELQQKIRSALTYPIFAIVIVLLAVVALLVVVVPVFQKLYANAGADLPGITLALLAVSDAVRRYAPVIVPGLALLVWGFGRFRASPAGGYLIDRAFLGLPLFGPIAHKSGLARFARTLATLYASGINILAALDAARDLAGNRYIAALIDEVQERISKGESLSQALAHEPEVFVPMFTRMVSIGEESGELDRMLDQVGHHLEREVDHTTKRLSSMIEPVMTVVLGVIVLFVALALYLPLFELPGKVMGR</sequence>
<evidence type="ECO:0000259" key="9">
    <source>
        <dbReference type="Pfam" id="PF00482"/>
    </source>
</evidence>
<evidence type="ECO:0000256" key="5">
    <source>
        <dbReference type="ARBA" id="ARBA00022692"/>
    </source>
</evidence>
<dbReference type="GO" id="GO:0015628">
    <property type="term" value="P:protein secretion by the type II secretion system"/>
    <property type="evidence" value="ECO:0007669"/>
    <property type="project" value="TreeGrafter"/>
</dbReference>
<dbReference type="Gene3D" id="1.20.81.30">
    <property type="entry name" value="Type II secretion system (T2SS), domain F"/>
    <property type="match status" value="2"/>
</dbReference>
<dbReference type="InterPro" id="IPR042094">
    <property type="entry name" value="T2SS_GspF_sf"/>
</dbReference>
<dbReference type="AlphaFoldDB" id="A0A511RL42"/>
<keyword evidence="3" id="KW-1003">Cell membrane</keyword>
<feature type="domain" description="Type II secretion system protein GspF" evidence="9">
    <location>
        <begin position="265"/>
        <end position="388"/>
    </location>
</feature>
<evidence type="ECO:0000313" key="11">
    <source>
        <dbReference type="Proteomes" id="UP000321827"/>
    </source>
</evidence>
<accession>A0A511RL42</accession>
<keyword evidence="4" id="KW-0997">Cell inner membrane</keyword>
<name>A0A511RL42_9DEIN</name>
<dbReference type="PANTHER" id="PTHR30012:SF0">
    <property type="entry name" value="TYPE II SECRETION SYSTEM PROTEIN F-RELATED"/>
    <property type="match status" value="1"/>
</dbReference>
<evidence type="ECO:0000256" key="3">
    <source>
        <dbReference type="ARBA" id="ARBA00022475"/>
    </source>
</evidence>
<dbReference type="Proteomes" id="UP000321827">
    <property type="component" value="Unassembled WGS sequence"/>
</dbReference>
<dbReference type="InterPro" id="IPR003004">
    <property type="entry name" value="GspF/PilC"/>
</dbReference>
<comment type="caution">
    <text evidence="10">The sequence shown here is derived from an EMBL/GenBank/DDBJ whole genome shotgun (WGS) entry which is preliminary data.</text>
</comment>
<organism evidence="10 11">
    <name type="scientific">Oceanithermus desulfurans NBRC 100063</name>
    <dbReference type="NCBI Taxonomy" id="1227550"/>
    <lineage>
        <taxon>Bacteria</taxon>
        <taxon>Thermotogati</taxon>
        <taxon>Deinococcota</taxon>
        <taxon>Deinococci</taxon>
        <taxon>Thermales</taxon>
        <taxon>Thermaceae</taxon>
        <taxon>Oceanithermus</taxon>
    </lineage>
</organism>
<evidence type="ECO:0000313" key="10">
    <source>
        <dbReference type="EMBL" id="GEM90384.1"/>
    </source>
</evidence>
<protein>
    <submittedName>
        <fullName evidence="10">Phytochrome sensor protein</fullName>
    </submittedName>
</protein>
<comment type="similarity">
    <text evidence="2">Belongs to the GSP F family.</text>
</comment>
<dbReference type="FunFam" id="1.20.81.30:FF:000001">
    <property type="entry name" value="Type II secretion system protein F"/>
    <property type="match status" value="2"/>
</dbReference>
<feature type="transmembrane region" description="Helical" evidence="8">
    <location>
        <begin position="215"/>
        <end position="233"/>
    </location>
</feature>
<dbReference type="GO" id="GO:0005886">
    <property type="term" value="C:plasma membrane"/>
    <property type="evidence" value="ECO:0007669"/>
    <property type="project" value="UniProtKB-SubCell"/>
</dbReference>
<evidence type="ECO:0000256" key="2">
    <source>
        <dbReference type="ARBA" id="ARBA00005745"/>
    </source>
</evidence>
<reference evidence="10 11" key="1">
    <citation type="submission" date="2019-07" db="EMBL/GenBank/DDBJ databases">
        <title>Whole genome shotgun sequence of Oceanithermus desulfurans NBRC 100063.</title>
        <authorList>
            <person name="Hosoyama A."/>
            <person name="Uohara A."/>
            <person name="Ohji S."/>
            <person name="Ichikawa N."/>
        </authorList>
    </citation>
    <scope>NUCLEOTIDE SEQUENCE [LARGE SCALE GENOMIC DNA]</scope>
    <source>
        <strain evidence="10 11">NBRC 100063</strain>
    </source>
</reference>
<proteinExistence type="inferred from homology"/>
<evidence type="ECO:0000256" key="7">
    <source>
        <dbReference type="ARBA" id="ARBA00023136"/>
    </source>
</evidence>